<name>A0A0L0DJQ4_THETB</name>
<proteinExistence type="predicted"/>
<organism evidence="3 4">
    <name type="scientific">Thecamonas trahens ATCC 50062</name>
    <dbReference type="NCBI Taxonomy" id="461836"/>
    <lineage>
        <taxon>Eukaryota</taxon>
        <taxon>Apusozoa</taxon>
        <taxon>Apusomonadida</taxon>
        <taxon>Apusomonadidae</taxon>
        <taxon>Thecamonas</taxon>
    </lineage>
</organism>
<gene>
    <name evidence="3" type="ORF">AMSG_08092</name>
</gene>
<keyword evidence="4" id="KW-1185">Reference proteome</keyword>
<sequence length="640" mass="71847">MARMLVVVGMAAVIAVLALQVWFRCPSEVEVTMPAFGGWHTPPPAKDSSPQQSPSWGGNLSLSASIQSPEEATLPSCIRYKPKPIPAVLHPPRTLDDAEYGVEMDGLNLAFPDLGGPENDPFEEAILEAANMQIPMTFAHQLDCAPCVRDYEVSEPVEIRLVFPEHHPLNKATEPGVAKRKAAVLHVLFEGPELVLGEVFNNRDGTYAVTVPDGFRVPGQYRLTVRIQHLAYPFTRAKRFNDRDVGCNYTPDAPDYSAQWYDATPMGYPKPFVVTGEIHPLATPAGRSSLPRCTYMDDASHRGRWLNTLLEESRVWRAPGSPWRRFMDEISGEPWLWLPDACRLLPIFDEAAVACIMGQNTTARATGDSHMTINMFNHQVLGAGAERKLSHTRDDFDGALFQPGMNIHRDFDFWQYYKPARETRVSRAPGETAAGVTAKYGRLVGRMTWRPGTDEMSMLMLNLRELVAPAPKDNEWLKNTPPDIQPHLLKPSTLTLIDFGAWYIQEPRGVIREHARDFADFFVNEYLADDETYPTKSRIVYLSTPPANEFVDPKRAFAPTCDTNLRRMALNRVVRPILIKAGIDYLDLFALAYPRYYTERDLCGGHWVCEPSHPVTPLAVWQQLIIANAICPGEWSDCDA</sequence>
<evidence type="ECO:0000256" key="1">
    <source>
        <dbReference type="SAM" id="MobiDB-lite"/>
    </source>
</evidence>
<feature type="compositionally biased region" description="Polar residues" evidence="1">
    <location>
        <begin position="48"/>
        <end position="62"/>
    </location>
</feature>
<feature type="signal peptide" evidence="2">
    <location>
        <begin position="1"/>
        <end position="18"/>
    </location>
</feature>
<dbReference type="RefSeq" id="XP_013755320.1">
    <property type="nucleotide sequence ID" value="XM_013899866.1"/>
</dbReference>
<feature type="region of interest" description="Disordered" evidence="1">
    <location>
        <begin position="40"/>
        <end position="62"/>
    </location>
</feature>
<accession>A0A0L0DJQ4</accession>
<reference evidence="3 4" key="1">
    <citation type="submission" date="2010-05" db="EMBL/GenBank/DDBJ databases">
        <title>The Genome Sequence of Thecamonas trahens ATCC 50062.</title>
        <authorList>
            <consortium name="The Broad Institute Genome Sequencing Platform"/>
            <person name="Russ C."/>
            <person name="Cuomo C."/>
            <person name="Shea T."/>
            <person name="Young S.K."/>
            <person name="Zeng Q."/>
            <person name="Koehrsen M."/>
            <person name="Haas B."/>
            <person name="Borodovsky M."/>
            <person name="Guigo R."/>
            <person name="Alvarado L."/>
            <person name="Berlin A."/>
            <person name="Bochicchio J."/>
            <person name="Borenstein D."/>
            <person name="Chapman S."/>
            <person name="Chen Z."/>
            <person name="Freedman E."/>
            <person name="Gellesch M."/>
            <person name="Goldberg J."/>
            <person name="Griggs A."/>
            <person name="Gujja S."/>
            <person name="Heilman E."/>
            <person name="Heiman D."/>
            <person name="Hepburn T."/>
            <person name="Howarth C."/>
            <person name="Jen D."/>
            <person name="Larson L."/>
            <person name="Mehta T."/>
            <person name="Park D."/>
            <person name="Pearson M."/>
            <person name="Roberts A."/>
            <person name="Saif S."/>
            <person name="Shenoy N."/>
            <person name="Sisk P."/>
            <person name="Stolte C."/>
            <person name="Sykes S."/>
            <person name="Thomson T."/>
            <person name="Walk T."/>
            <person name="White J."/>
            <person name="Yandava C."/>
            <person name="Burger G."/>
            <person name="Gray M.W."/>
            <person name="Holland P.W.H."/>
            <person name="King N."/>
            <person name="Lang F.B.F."/>
            <person name="Roger A.J."/>
            <person name="Ruiz-Trillo I."/>
            <person name="Lander E."/>
            <person name="Nusbaum C."/>
        </authorList>
    </citation>
    <scope>NUCLEOTIDE SEQUENCE [LARGE SCALE GENOMIC DNA]</scope>
    <source>
        <strain evidence="3 4">ATCC 50062</strain>
    </source>
</reference>
<evidence type="ECO:0000313" key="3">
    <source>
        <dbReference type="EMBL" id="KNC52527.1"/>
    </source>
</evidence>
<feature type="chain" id="PRO_5005537575" evidence="2">
    <location>
        <begin position="19"/>
        <end position="640"/>
    </location>
</feature>
<keyword evidence="2" id="KW-0732">Signal</keyword>
<dbReference type="Proteomes" id="UP000054408">
    <property type="component" value="Unassembled WGS sequence"/>
</dbReference>
<evidence type="ECO:0000256" key="2">
    <source>
        <dbReference type="SAM" id="SignalP"/>
    </source>
</evidence>
<protein>
    <submittedName>
        <fullName evidence="3">Uncharacterized protein</fullName>
    </submittedName>
</protein>
<evidence type="ECO:0000313" key="4">
    <source>
        <dbReference type="Proteomes" id="UP000054408"/>
    </source>
</evidence>
<dbReference type="GeneID" id="25566860"/>
<dbReference type="AlphaFoldDB" id="A0A0L0DJQ4"/>
<dbReference type="EMBL" id="GL349473">
    <property type="protein sequence ID" value="KNC52527.1"/>
    <property type="molecule type" value="Genomic_DNA"/>
</dbReference>